<evidence type="ECO:0000313" key="2">
    <source>
        <dbReference type="Proteomes" id="UP000217211"/>
    </source>
</evidence>
<dbReference type="Proteomes" id="UP000217211">
    <property type="component" value="Chromosome"/>
</dbReference>
<protein>
    <submittedName>
        <fullName evidence="1">Uncharacterized protein</fullName>
    </submittedName>
</protein>
<dbReference type="EMBL" id="CP023067">
    <property type="protein sequence ID" value="ASY62103.1"/>
    <property type="molecule type" value="Genomic_DNA"/>
</dbReference>
<organism evidence="1 2">
    <name type="scientific">Sinorhizobium sojae CCBAU 05684</name>
    <dbReference type="NCBI Taxonomy" id="716928"/>
    <lineage>
        <taxon>Bacteria</taxon>
        <taxon>Pseudomonadati</taxon>
        <taxon>Pseudomonadota</taxon>
        <taxon>Alphaproteobacteria</taxon>
        <taxon>Hyphomicrobiales</taxon>
        <taxon>Rhizobiaceae</taxon>
        <taxon>Sinorhizobium/Ensifer group</taxon>
        <taxon>Sinorhizobium</taxon>
    </lineage>
</organism>
<sequence length="63" mass="7333">MSRLWPVVLFPRFLHGLHVPTLSCPTTIFAWRQIPIYLHIALPALKNRQFSANCPCRRGMMEV</sequence>
<accession>A0A249P848</accession>
<dbReference type="AlphaFoldDB" id="A0A249P848"/>
<evidence type="ECO:0000313" key="1">
    <source>
        <dbReference type="EMBL" id="ASY62103.1"/>
    </source>
</evidence>
<dbReference type="KEGG" id="esj:SJ05684_c06390"/>
<gene>
    <name evidence="1" type="ORF">SJ05684_c06390</name>
</gene>
<keyword evidence="2" id="KW-1185">Reference proteome</keyword>
<proteinExistence type="predicted"/>
<reference evidence="1 2" key="1">
    <citation type="submission" date="2017-08" db="EMBL/GenBank/DDBJ databases">
        <title>Multipartite genome sequences of Sinorhizobium species nodulating soybeans.</title>
        <authorList>
            <person name="Tian C.F."/>
        </authorList>
    </citation>
    <scope>NUCLEOTIDE SEQUENCE [LARGE SCALE GENOMIC DNA]</scope>
    <source>
        <strain evidence="1 2">CCBAU 05684</strain>
    </source>
</reference>
<name>A0A249P848_9HYPH</name>